<evidence type="ECO:0000256" key="14">
    <source>
        <dbReference type="ARBA" id="ARBA00022989"/>
    </source>
</evidence>
<evidence type="ECO:0000256" key="12">
    <source>
        <dbReference type="ARBA" id="ARBA00022833"/>
    </source>
</evidence>
<evidence type="ECO:0000256" key="5">
    <source>
        <dbReference type="ARBA" id="ARBA00022660"/>
    </source>
</evidence>
<protein>
    <recommendedName>
        <fullName evidence="19">E3 ubiquitin-protein ligase</fullName>
        <ecNumber evidence="19">2.3.2.27</ecNumber>
    </recommendedName>
</protein>
<evidence type="ECO:0000256" key="11">
    <source>
        <dbReference type="ARBA" id="ARBA00022792"/>
    </source>
</evidence>
<keyword evidence="9 19" id="KW-0863">Zinc-finger</keyword>
<comment type="similarity">
    <text evidence="3">Belongs to the UQCR10/QCR9 family.</text>
</comment>
<keyword evidence="13" id="KW-0249">Electron transport</keyword>
<dbReference type="InterPro" id="IPR036656">
    <property type="entry name" value="QCR9_sf"/>
</dbReference>
<dbReference type="OrthoDB" id="26387at2759"/>
<feature type="domain" description="UBR-type" evidence="21">
    <location>
        <begin position="253"/>
        <end position="325"/>
    </location>
</feature>
<dbReference type="SUPFAM" id="SSF81514">
    <property type="entry name" value="Subunit X (non-heme 7 kDa protein) of cytochrome bc1 complex (Ubiquinol-cytochrome c reductase)"/>
    <property type="match status" value="1"/>
</dbReference>
<dbReference type="GO" id="GO:0006122">
    <property type="term" value="P:mitochondrial electron transport, ubiquinol to cytochrome c"/>
    <property type="evidence" value="ECO:0007669"/>
    <property type="project" value="InterPro"/>
</dbReference>
<dbReference type="InterPro" id="IPR008027">
    <property type="entry name" value="QCR9"/>
</dbReference>
<dbReference type="InterPro" id="IPR036390">
    <property type="entry name" value="WH_DNA-bd_sf"/>
</dbReference>
<evidence type="ECO:0000256" key="16">
    <source>
        <dbReference type="ARBA" id="ARBA00023136"/>
    </source>
</evidence>
<evidence type="ECO:0000256" key="20">
    <source>
        <dbReference type="SAM" id="MobiDB-lite"/>
    </source>
</evidence>
<evidence type="ECO:0000313" key="22">
    <source>
        <dbReference type="EMBL" id="RVX73573.1"/>
    </source>
</evidence>
<evidence type="ECO:0000256" key="1">
    <source>
        <dbReference type="ARBA" id="ARBA00000900"/>
    </source>
</evidence>
<evidence type="ECO:0000256" key="13">
    <source>
        <dbReference type="ARBA" id="ARBA00022982"/>
    </source>
</evidence>
<feature type="compositionally biased region" description="Pro residues" evidence="20">
    <location>
        <begin position="672"/>
        <end position="686"/>
    </location>
</feature>
<keyword evidence="5" id="KW-0679">Respiratory chain</keyword>
<keyword evidence="11" id="KW-0999">Mitochondrion inner membrane</keyword>
<evidence type="ECO:0000256" key="4">
    <source>
        <dbReference type="ARBA" id="ARBA00022448"/>
    </source>
</evidence>
<dbReference type="PANTHER" id="PTHR21497:SF24">
    <property type="entry name" value="E3 UBIQUITIN-PROTEIN LIGASE UBR1"/>
    <property type="match status" value="1"/>
</dbReference>
<dbReference type="PROSITE" id="PS51157">
    <property type="entry name" value="ZF_UBR"/>
    <property type="match status" value="1"/>
</dbReference>
<evidence type="ECO:0000256" key="3">
    <source>
        <dbReference type="ARBA" id="ARBA00007856"/>
    </source>
</evidence>
<dbReference type="FunFam" id="1.20.5.260:FF:000001">
    <property type="entry name" value="Cytochrome b-c1 complex subunit 9"/>
    <property type="match status" value="1"/>
</dbReference>
<name>A0A438NCR6_EXOME</name>
<dbReference type="GO" id="GO:0008270">
    <property type="term" value="F:zinc ion binding"/>
    <property type="evidence" value="ECO:0007669"/>
    <property type="project" value="UniProtKB-UniRule"/>
</dbReference>
<evidence type="ECO:0000256" key="10">
    <source>
        <dbReference type="ARBA" id="ARBA00022786"/>
    </source>
</evidence>
<evidence type="ECO:0000313" key="23">
    <source>
        <dbReference type="Proteomes" id="UP000288859"/>
    </source>
</evidence>
<dbReference type="GO" id="GO:0061630">
    <property type="term" value="F:ubiquitin protein ligase activity"/>
    <property type="evidence" value="ECO:0007669"/>
    <property type="project" value="UniProtKB-UniRule"/>
</dbReference>
<evidence type="ECO:0000256" key="2">
    <source>
        <dbReference type="ARBA" id="ARBA00004434"/>
    </source>
</evidence>
<keyword evidence="8 19" id="KW-0479">Metal-binding</keyword>
<dbReference type="GO" id="GO:0005743">
    <property type="term" value="C:mitochondrial inner membrane"/>
    <property type="evidence" value="ECO:0007669"/>
    <property type="project" value="UniProtKB-SubCell"/>
</dbReference>
<evidence type="ECO:0000256" key="8">
    <source>
        <dbReference type="ARBA" id="ARBA00022723"/>
    </source>
</evidence>
<dbReference type="Gene3D" id="1.10.10.2670">
    <property type="entry name" value="E3 ubiquitin-protein ligase"/>
    <property type="match status" value="1"/>
</dbReference>
<evidence type="ECO:0000256" key="9">
    <source>
        <dbReference type="ARBA" id="ARBA00022771"/>
    </source>
</evidence>
<evidence type="ECO:0000256" key="7">
    <source>
        <dbReference type="ARBA" id="ARBA00022692"/>
    </source>
</evidence>
<dbReference type="EC" id="2.3.2.27" evidence="19"/>
<dbReference type="Pfam" id="PF22960">
    <property type="entry name" value="WHD_UBR1"/>
    <property type="match status" value="1"/>
</dbReference>
<feature type="zinc finger region" description="UBR-type" evidence="18">
    <location>
        <begin position="253"/>
        <end position="325"/>
    </location>
</feature>
<dbReference type="Pfam" id="PF02207">
    <property type="entry name" value="zf-UBR"/>
    <property type="match status" value="1"/>
</dbReference>
<dbReference type="PANTHER" id="PTHR21497">
    <property type="entry name" value="UBIQUITIN LIGASE E3 ALPHA-RELATED"/>
    <property type="match status" value="1"/>
</dbReference>
<dbReference type="VEuPathDB" id="FungiDB:PV10_06440"/>
<comment type="subcellular location">
    <subcellularLocation>
        <location evidence="2">Mitochondrion inner membrane</location>
        <topology evidence="2">Single-pass membrane protein</topology>
    </subcellularLocation>
</comment>
<evidence type="ECO:0000256" key="15">
    <source>
        <dbReference type="ARBA" id="ARBA00023128"/>
    </source>
</evidence>
<sequence length="2322" mass="259513">MAVGARIASGFFNGIFRKNAVFLTTVFAGAFAFEMAFDTTTDALWDSWNKGYDAPKSKQFPTTSISAADPLVVNRTAALAHEQVIRGGSVVFAQAAVRKPCNTSAHWTPPDSAGQVDAAQIARASTLSQGGTLKDCTEVIACGSRSADSLCAAARRPDAEPVGPSSLLVMTATLSSLERQLRQALCDLPSKFGYHYSETAKHALLSDLFWALTNDRPDYFDALFPNGLPESHKLQDAQGSQENAEYTAAARGHPCGHIFKMGEASYHCSTCTDDTTAVLCSRCFVSSDHEDHQYTIGISAGNSGCCDCGDDEAWKRPVKCAIHTAMEPMETDQSPATLVPQDLQTSIRTTIGTVLDYFCDVISCSPENLRMPKTVDSVTQDEIRSRLAPEKYISGDEIETNPEFCLTIWNDEKHTVREVQSQVSRACRERERFGLAKAEEAHEVGRSVIRHSRNLEELTQMAKIIEEIKITVTIRSSRDTFREQMCGTIIDWLADIASCTVANDSHILRRTICEEMLQLWKIGSKAWNAQVGREELDDHGDEDDREFRRRHRLRFFDPIQFAMQRAIAAEALEEDGPSDPDNDSVVLDINEEDDEEDDDDNGEDEPDQEMNDFILRAAVFETADSVHVLADQPGDTDATDDAEEMDTDGDGDNDGDAEFLDVAERMDTDRPSPLPPPPPPIPPSPTAAPQNLGPDGSANYRTIPRTPLASSRVSDAHLSAPNHWLVLPPTQESHKSDLPVFEDLTKNIRVDSMILFDLRLWKLARTSIRDLFIGTLVNIPQFKRILGLRFSGLYTTLAQLYLVADREPDHSIINLSLQLLTTPSITEEVIERGNFLTNLMAILYTFLTTRQVGFPKDLNPAATLGFDAGSVANRRLYHFFSDLRYFLGSSFVQSKVRTEPQYLFQYLDLAKLSQGICPNVRAVGDHVEYETDAWISASLLTRDINKLCRQYAEAYHVSKSSDTAAIEATCEAITHAAGVAIINSIGLERGRFSSAEIKEAIQFHQVGPFGAVASETFSVVNFAVETGSLSFHHPLHYTLSWLLECGKDAPGSVTALREAAKSVITHLHENPVPFRDAAPKNALQDVDDALLATFDYPLRVCAWLAQMRANLWVRNGMSLRHQMVQYKSVAHRDVGHHRDLFLLQVALVTCDPARVLASIVDRFGLTGWYSNNFTSLDICEDHQMIDLAEDFIYLLINLLSDRDALVSDRDDVESQLLAVRKDIAHTLCFKALSFSDLCARLTERAQDHEHLQDVLDEMTRYRAPEGLHDSGLFELKEEYLQELDPYNSHFTKNQRDEAENIYKEWMAKKLKKSPEDIVLEPKLRPIQCEAYRDLCAIIHTPLFATVVHKTLFYVAEGYKSKNGVQTTRVEAYLHILLQLVLIATLEDCARPASSEDQQSFVRNALSMTLDGQSGSKTTTVGLLHDIWQADHFSSCRSKVRHILRLFNQKWPHQFLEATKSFSAPAGRFDTASPANVESEIEAKKKQALERKARVMAQFQQQQQSFMDKQGVIDWGDEELDSPDDELPRSTETRHWKYPSGLCIQCREDTTDSRLYGTFAMVTDAHVLRQTNLADEDFVGELFNMPEHMDRSIEHIRPFGVSGANHVKIKRLTTNGKEETVDYQGLGKGWPHGHTMNGTVSTSCGHIMHFSCFENYFQSVARRHTQQVARNHPERIVMKEFVCPLCKALANTFLPILWKHTQQAYPGPLSVSQDFESFMIGDFSQFIPSSSPSHEHQFQHSASLMHRRTLTSFSNTSLSPAIARWQAGELVISPTSSSWNGPELGAFKELANIYTRLRESFTVVSRTTREKQSSEIAYQHPLNQYHLLVETLGNTIASVEIGHRGREADFGTSLLTSVPQQTLSHLQILSSTLRAYAAVGPLTERAPAVELHFRELCERTDLQLAGKAQTHFQEDEAAPPLLMVDGFQFLVQMTMVLCPIRQLELRHVLQLCLTAELLRVVLAFTLNPAALIKASALHDQEEPALVGDAINDARAIQSLVNWLGKLLQDSGAESSDWAGRVRLFSDQMSPRAATSLYKMCKTYALAFLRKSAILFHVAHGIDFPITAGSEAGLPELDRLTHFFQLPDLGAMIGVFDEYSGHHELKMYATSWITDACDSATILHMNAQVRSTLGIRLLHPAPLELIGLPKFFDVLMEESHKWKCPTTGKEVTDPALCLFCGEIFCSQTVCCLTKEFRGGCNAHLQKCSSPIGMFLFIRKCNVALLHVVKDPRAVDNDRERASRGLRPLSSSALSLSHGSFFPAPYLTKHGETDSGLRSKHQLILNQKRYDKLLRDTWLMTNGSVWSTIARKLESEVNAGGWETL</sequence>
<dbReference type="GO" id="GO:0045275">
    <property type="term" value="C:respiratory chain complex III"/>
    <property type="evidence" value="ECO:0007669"/>
    <property type="project" value="InterPro"/>
</dbReference>
<dbReference type="GO" id="GO:0071596">
    <property type="term" value="P:ubiquitin-dependent protein catabolic process via the N-end rule pathway"/>
    <property type="evidence" value="ECO:0007669"/>
    <property type="project" value="UniProtKB-UniRule"/>
</dbReference>
<gene>
    <name evidence="22" type="ORF">B0A52_02461</name>
</gene>
<comment type="similarity">
    <text evidence="17 19">Belongs to the E3 ubiquitin-protein ligase UBR1-like family.</text>
</comment>
<feature type="compositionally biased region" description="Acidic residues" evidence="20">
    <location>
        <begin position="637"/>
        <end position="661"/>
    </location>
</feature>
<keyword evidence="16" id="KW-0472">Membrane</keyword>
<comment type="pathway">
    <text evidence="19">Protein modification; protein ubiquitination.</text>
</comment>
<dbReference type="CDD" id="cd16482">
    <property type="entry name" value="RING-H2_UBR1-like"/>
    <property type="match status" value="1"/>
</dbReference>
<dbReference type="CDD" id="cd19673">
    <property type="entry name" value="UBR-box_UBR3"/>
    <property type="match status" value="1"/>
</dbReference>
<dbReference type="GO" id="GO:0000151">
    <property type="term" value="C:ubiquitin ligase complex"/>
    <property type="evidence" value="ECO:0007669"/>
    <property type="project" value="TreeGrafter"/>
</dbReference>
<evidence type="ECO:0000256" key="6">
    <source>
        <dbReference type="ARBA" id="ARBA00022679"/>
    </source>
</evidence>
<dbReference type="InterPro" id="IPR039164">
    <property type="entry name" value="UBR1-like"/>
</dbReference>
<keyword evidence="15" id="KW-0496">Mitochondrion</keyword>
<dbReference type="UniPathway" id="UPA00143"/>
<dbReference type="InterPro" id="IPR044046">
    <property type="entry name" value="E3_ligase_UBR-like_C"/>
</dbReference>
<feature type="region of interest" description="Disordered" evidence="20">
    <location>
        <begin position="630"/>
        <end position="703"/>
    </location>
</feature>
<dbReference type="EMBL" id="NAJM01000007">
    <property type="protein sequence ID" value="RVX73573.1"/>
    <property type="molecule type" value="Genomic_DNA"/>
</dbReference>
<keyword evidence="7" id="KW-0812">Transmembrane</keyword>
<dbReference type="SMART" id="SM00396">
    <property type="entry name" value="ZnF_UBR1"/>
    <property type="match status" value="1"/>
</dbReference>
<evidence type="ECO:0000256" key="19">
    <source>
        <dbReference type="RuleBase" id="RU366018"/>
    </source>
</evidence>
<dbReference type="InterPro" id="IPR003126">
    <property type="entry name" value="Znf_UBR"/>
</dbReference>
<keyword evidence="10 19" id="KW-0833">Ubl conjugation pathway</keyword>
<evidence type="ECO:0000256" key="18">
    <source>
        <dbReference type="PROSITE-ProRule" id="PRU00508"/>
    </source>
</evidence>
<dbReference type="InterPro" id="IPR055194">
    <property type="entry name" value="UBR1-like_WH"/>
</dbReference>
<organism evidence="22 23">
    <name type="scientific">Exophiala mesophila</name>
    <name type="common">Black yeast-like fungus</name>
    <dbReference type="NCBI Taxonomy" id="212818"/>
    <lineage>
        <taxon>Eukaryota</taxon>
        <taxon>Fungi</taxon>
        <taxon>Dikarya</taxon>
        <taxon>Ascomycota</taxon>
        <taxon>Pezizomycotina</taxon>
        <taxon>Eurotiomycetes</taxon>
        <taxon>Chaetothyriomycetidae</taxon>
        <taxon>Chaetothyriales</taxon>
        <taxon>Herpotrichiellaceae</taxon>
        <taxon>Exophiala</taxon>
    </lineage>
</organism>
<dbReference type="Proteomes" id="UP000288859">
    <property type="component" value="Unassembled WGS sequence"/>
</dbReference>
<dbReference type="GO" id="GO:0016567">
    <property type="term" value="P:protein ubiquitination"/>
    <property type="evidence" value="ECO:0007669"/>
    <property type="project" value="UniProtKB-UniRule"/>
</dbReference>
<accession>A0A438NCR6</accession>
<reference evidence="22 23" key="1">
    <citation type="submission" date="2017-03" db="EMBL/GenBank/DDBJ databases">
        <title>Genomes of endolithic fungi from Antarctica.</title>
        <authorList>
            <person name="Coleine C."/>
            <person name="Masonjones S."/>
            <person name="Stajich J.E."/>
        </authorList>
    </citation>
    <scope>NUCLEOTIDE SEQUENCE [LARGE SCALE GENOMIC DNA]</scope>
    <source>
        <strain evidence="22 23">CCFEE 6314</strain>
    </source>
</reference>
<dbReference type="VEuPathDB" id="FungiDB:PV10_06441"/>
<dbReference type="InterPro" id="IPR042065">
    <property type="entry name" value="E3_ELL-like"/>
</dbReference>
<keyword evidence="14" id="KW-1133">Transmembrane helix</keyword>
<comment type="caution">
    <text evidence="22">The sequence shown here is derived from an EMBL/GenBank/DDBJ whole genome shotgun (WGS) entry which is preliminary data.</text>
</comment>
<evidence type="ECO:0000259" key="21">
    <source>
        <dbReference type="PROSITE" id="PS51157"/>
    </source>
</evidence>
<comment type="catalytic activity">
    <reaction evidence="1 19">
        <text>S-ubiquitinyl-[E2 ubiquitin-conjugating enzyme]-L-cysteine + [acceptor protein]-L-lysine = [E2 ubiquitin-conjugating enzyme]-L-cysteine + N(6)-ubiquitinyl-[acceptor protein]-L-lysine.</text>
        <dbReference type="EC" id="2.3.2.27"/>
    </reaction>
</comment>
<keyword evidence="6 19" id="KW-0808">Transferase</keyword>
<evidence type="ECO:0000256" key="17">
    <source>
        <dbReference type="ARBA" id="ARBA00046341"/>
    </source>
</evidence>
<keyword evidence="12 19" id="KW-0862">Zinc</keyword>
<dbReference type="Pfam" id="PF18995">
    <property type="entry name" value="PRT6_C"/>
    <property type="match status" value="2"/>
</dbReference>
<dbReference type="Gene3D" id="2.10.110.30">
    <property type="match status" value="1"/>
</dbReference>
<dbReference type="Pfam" id="PF05365">
    <property type="entry name" value="UCR_UQCRX_QCR9"/>
    <property type="match status" value="1"/>
</dbReference>
<comment type="function">
    <text evidence="19">Ubiquitin ligase protein which is a component of the N-end rule pathway. Recognizes and binds to proteins bearing specific N-terminal residues that are destabilizing according to the N-end rule, leading to their ubiquitination and subsequent degradation.</text>
</comment>
<proteinExistence type="inferred from homology"/>
<dbReference type="FunFam" id="2.10.110.30:FF:000001">
    <property type="entry name" value="E3 ubiquitin-protein ligase UBR2 isoform 1"/>
    <property type="match status" value="1"/>
</dbReference>
<dbReference type="Gene3D" id="1.20.5.260">
    <property type="entry name" value="Cytochrome b-c1 complex subunit 9"/>
    <property type="match status" value="1"/>
</dbReference>
<dbReference type="SUPFAM" id="SSF46785">
    <property type="entry name" value="Winged helix' DNA-binding domain"/>
    <property type="match status" value="1"/>
</dbReference>
<keyword evidence="4" id="KW-0813">Transport</keyword>